<feature type="region of interest" description="Disordered" evidence="1">
    <location>
        <begin position="45"/>
        <end position="69"/>
    </location>
</feature>
<comment type="caution">
    <text evidence="2">The sequence shown here is derived from an EMBL/GenBank/DDBJ whole genome shotgun (WGS) entry which is preliminary data.</text>
</comment>
<gene>
    <name evidence="2" type="ORF">FGG08_000113</name>
</gene>
<evidence type="ECO:0000256" key="1">
    <source>
        <dbReference type="SAM" id="MobiDB-lite"/>
    </source>
</evidence>
<sequence length="224" mass="24604">SAPRLAIKDLFSFTTPVSLIVSTTSTTMDRLLSISKEKAIKFSVTSPKRQKRKREAELSMTKLAPAKDPSRNSIAKWSFVGADDGGAETLSSSIGRQPSIPLADEPPSIEDVWMAYVTTGGYTPDRGWLTYKKYHTITASEPDTTKLPDLIRETENKANGTIRLAATLEKTAIAFIQGFQEFLSRLQVHKQVLLSEIISSIRYARRLRSGSGAGGGRVQSDKEP</sequence>
<protein>
    <submittedName>
        <fullName evidence="2">Uncharacterized protein</fullName>
    </submittedName>
</protein>
<dbReference type="AlphaFoldDB" id="A0A9P8IG59"/>
<evidence type="ECO:0000313" key="2">
    <source>
        <dbReference type="EMBL" id="KAH0547855.1"/>
    </source>
</evidence>
<keyword evidence="3" id="KW-1185">Reference proteome</keyword>
<accession>A0A9P8IG59</accession>
<proteinExistence type="predicted"/>
<dbReference type="EMBL" id="JAGHQL010000001">
    <property type="protein sequence ID" value="KAH0547855.1"/>
    <property type="molecule type" value="Genomic_DNA"/>
</dbReference>
<reference evidence="2" key="1">
    <citation type="submission" date="2021-03" db="EMBL/GenBank/DDBJ databases">
        <title>Comparative genomics and phylogenomic investigation of the class Geoglossomycetes provide insights into ecological specialization and systematics.</title>
        <authorList>
            <person name="Melie T."/>
            <person name="Pirro S."/>
            <person name="Miller A.N."/>
            <person name="Quandt A."/>
        </authorList>
    </citation>
    <scope>NUCLEOTIDE SEQUENCE</scope>
    <source>
        <strain evidence="2">GBOQ0MN5Z8</strain>
    </source>
</reference>
<feature type="non-terminal residue" evidence="2">
    <location>
        <position position="224"/>
    </location>
</feature>
<evidence type="ECO:0000313" key="3">
    <source>
        <dbReference type="Proteomes" id="UP000698800"/>
    </source>
</evidence>
<dbReference type="Proteomes" id="UP000698800">
    <property type="component" value="Unassembled WGS sequence"/>
</dbReference>
<organism evidence="2 3">
    <name type="scientific">Glutinoglossum americanum</name>
    <dbReference type="NCBI Taxonomy" id="1670608"/>
    <lineage>
        <taxon>Eukaryota</taxon>
        <taxon>Fungi</taxon>
        <taxon>Dikarya</taxon>
        <taxon>Ascomycota</taxon>
        <taxon>Pezizomycotina</taxon>
        <taxon>Geoglossomycetes</taxon>
        <taxon>Geoglossales</taxon>
        <taxon>Geoglossaceae</taxon>
        <taxon>Glutinoglossum</taxon>
    </lineage>
</organism>
<name>A0A9P8IG59_9PEZI</name>